<keyword evidence="6" id="KW-0443">Lipid metabolism</keyword>
<dbReference type="SMART" id="SM00563">
    <property type="entry name" value="PlsC"/>
    <property type="match status" value="1"/>
</dbReference>
<dbReference type="InterPro" id="IPR002123">
    <property type="entry name" value="Plipid/glycerol_acylTrfase"/>
</dbReference>
<dbReference type="GeneID" id="19317592"/>
<keyword evidence="9" id="KW-0012">Acyltransferase</keyword>
<evidence type="ECO:0000256" key="11">
    <source>
        <dbReference type="ARBA" id="ARBA00047906"/>
    </source>
</evidence>
<accession>A0A061HAY1</accession>
<evidence type="ECO:0000256" key="9">
    <source>
        <dbReference type="ARBA" id="ARBA00023315"/>
    </source>
</evidence>
<dbReference type="PANTHER" id="PTHR12497:SF0">
    <property type="entry name" value="TAFAZZIN"/>
    <property type="match status" value="1"/>
</dbReference>
<evidence type="ECO:0000256" key="1">
    <source>
        <dbReference type="ARBA" id="ARBA00004137"/>
    </source>
</evidence>
<keyword evidence="5" id="KW-0999">Mitochondrion inner membrane</keyword>
<evidence type="ECO:0000313" key="16">
    <source>
        <dbReference type="Proteomes" id="UP000053664"/>
    </source>
</evidence>
<organism evidence="15 16">
    <name type="scientific">Pseudozyma flocculosa PF-1</name>
    <dbReference type="NCBI Taxonomy" id="1277687"/>
    <lineage>
        <taxon>Eukaryota</taxon>
        <taxon>Fungi</taxon>
        <taxon>Dikarya</taxon>
        <taxon>Basidiomycota</taxon>
        <taxon>Ustilaginomycotina</taxon>
        <taxon>Ustilaginomycetes</taxon>
        <taxon>Ustilaginales</taxon>
        <taxon>Ustilaginaceae</taxon>
        <taxon>Pseudozyma</taxon>
    </lineage>
</organism>
<evidence type="ECO:0000256" key="6">
    <source>
        <dbReference type="ARBA" id="ARBA00023098"/>
    </source>
</evidence>
<reference evidence="15 16" key="1">
    <citation type="journal article" date="2013" name="Plant Cell">
        <title>The transition from a phytopathogenic smut ancestor to an anamorphic biocontrol agent deciphered by comparative whole-genome analysis.</title>
        <authorList>
            <person name="Lefebvre F."/>
            <person name="Joly D.L."/>
            <person name="Labbe C."/>
            <person name="Teichmann B."/>
            <person name="Linning R."/>
            <person name="Belzile F."/>
            <person name="Bakkeren G."/>
            <person name="Belanger R.R."/>
        </authorList>
    </citation>
    <scope>NUCLEOTIDE SEQUENCE [LARGE SCALE GENOMIC DNA]</scope>
    <source>
        <strain evidence="15 16">PF-1</strain>
    </source>
</reference>
<dbReference type="GO" id="GO:0035965">
    <property type="term" value="P:cardiolipin acyl-chain remodeling"/>
    <property type="evidence" value="ECO:0007669"/>
    <property type="project" value="TreeGrafter"/>
</dbReference>
<dbReference type="EMBL" id="KE361632">
    <property type="protein sequence ID" value="EPQ29195.1"/>
    <property type="molecule type" value="Genomic_DNA"/>
</dbReference>
<dbReference type="HOGENOM" id="CLU_046747_0_0_1"/>
<evidence type="ECO:0000256" key="12">
    <source>
        <dbReference type="RuleBase" id="RU365062"/>
    </source>
</evidence>
<comment type="catalytic activity">
    <reaction evidence="11">
        <text>1'-[1,2-diacyl-sn-glycero-3-phospho],3'-[1-acyl-sn-glycero-3-phospho]-glycerol + a 1,2-diacyl-sn-glycero-3-phosphocholine = a cardiolipin + a 1-acyl-sn-glycero-3-phosphocholine</text>
        <dbReference type="Rhea" id="RHEA:33731"/>
        <dbReference type="ChEBI" id="CHEBI:57643"/>
        <dbReference type="ChEBI" id="CHEBI:58168"/>
        <dbReference type="ChEBI" id="CHEBI:62237"/>
        <dbReference type="ChEBI" id="CHEBI:64743"/>
    </reaction>
    <physiologicalReaction direction="left-to-right" evidence="11">
        <dbReference type="Rhea" id="RHEA:33732"/>
    </physiologicalReaction>
    <physiologicalReaction direction="right-to-left" evidence="11">
        <dbReference type="Rhea" id="RHEA:33733"/>
    </physiologicalReaction>
</comment>
<dbReference type="Pfam" id="PF01553">
    <property type="entry name" value="Acyltransferase"/>
    <property type="match status" value="1"/>
</dbReference>
<sequence length="362" mass="39844">MAPSLVIHSVAAFAKALLRFGCRDVQVNGLDNFLKVLQDQKRRDEGRGILTYCNHISVMDEPTIWGALPWWTFRSPSTTRWTLGASDIMFTNDALRRFFTAGQVIETHRGGGIFQPSIDTAISKLDAGQWIHLFPEGYVNVGTTTKLRRFKWGLSRMILEAQQTPVVVPIWITGFDRLMPEPRSWPKFLPRLGASVSITFGEPVQDRLSALLSGDGGGGSEGIDDTLRCHDSERAVAMIASSSYPTLSPTSRGYASLRTETVEAAQRRSDMAAMLRYEMAQLGRRVRILNGQDPDTEVPLVHTATLIPHTKTGIVSDPAADARGPTTSKEGLGSTVERKVKSGLGKHVPRQQAEQGWKDSAT</sequence>
<keyword evidence="4" id="KW-1000">Mitochondrion outer membrane</keyword>
<dbReference type="GO" id="GO:0007007">
    <property type="term" value="P:inner mitochondrial membrane organization"/>
    <property type="evidence" value="ECO:0007669"/>
    <property type="project" value="TreeGrafter"/>
</dbReference>
<protein>
    <recommendedName>
        <fullName evidence="12">Tafazzin family protein</fullName>
    </recommendedName>
</protein>
<name>A0A061HAY1_9BASI</name>
<keyword evidence="8" id="KW-0472">Membrane</keyword>
<comment type="similarity">
    <text evidence="2 12">Belongs to the taffazin family.</text>
</comment>
<dbReference type="GO" id="GO:0005743">
    <property type="term" value="C:mitochondrial inner membrane"/>
    <property type="evidence" value="ECO:0007669"/>
    <property type="project" value="UniProtKB-SubCell"/>
</dbReference>
<evidence type="ECO:0000256" key="2">
    <source>
        <dbReference type="ARBA" id="ARBA00010524"/>
    </source>
</evidence>
<proteinExistence type="inferred from homology"/>
<dbReference type="InterPro" id="IPR000872">
    <property type="entry name" value="Tafazzin"/>
</dbReference>
<feature type="region of interest" description="Disordered" evidence="13">
    <location>
        <begin position="313"/>
        <end position="362"/>
    </location>
</feature>
<evidence type="ECO:0000256" key="8">
    <source>
        <dbReference type="ARBA" id="ARBA00023136"/>
    </source>
</evidence>
<dbReference type="PRINTS" id="PR00979">
    <property type="entry name" value="TAFAZZIN"/>
</dbReference>
<keyword evidence="3" id="KW-0808">Transferase</keyword>
<gene>
    <name evidence="15" type="ORF">PFL1_03482</name>
</gene>
<evidence type="ECO:0000313" key="15">
    <source>
        <dbReference type="EMBL" id="EPQ29195.1"/>
    </source>
</evidence>
<dbReference type="AlphaFoldDB" id="A0A061HAY1"/>
<evidence type="ECO:0000256" key="7">
    <source>
        <dbReference type="ARBA" id="ARBA00023128"/>
    </source>
</evidence>
<dbReference type="OrthoDB" id="193467at2759"/>
<comment type="subcellular location">
    <subcellularLocation>
        <location evidence="1">Mitochondrion inner membrane</location>
        <topology evidence="1">Peripheral membrane protein</topology>
        <orientation evidence="1">Intermembrane side</orientation>
    </subcellularLocation>
    <subcellularLocation>
        <location evidence="10">Mitochondrion outer membrane</location>
        <topology evidence="10">Peripheral membrane protein</topology>
        <orientation evidence="10">Intermembrane side</orientation>
    </subcellularLocation>
</comment>
<dbReference type="GO" id="GO:0005741">
    <property type="term" value="C:mitochondrial outer membrane"/>
    <property type="evidence" value="ECO:0007669"/>
    <property type="project" value="UniProtKB-SubCell"/>
</dbReference>
<dbReference type="Proteomes" id="UP000053664">
    <property type="component" value="Unassembled WGS sequence"/>
</dbReference>
<evidence type="ECO:0000256" key="10">
    <source>
        <dbReference type="ARBA" id="ARBA00024323"/>
    </source>
</evidence>
<keyword evidence="7" id="KW-0496">Mitochondrion</keyword>
<feature type="domain" description="Phospholipid/glycerol acyltransferase" evidence="14">
    <location>
        <begin position="49"/>
        <end position="175"/>
    </location>
</feature>
<dbReference type="KEGG" id="pfp:PFL1_03482"/>
<evidence type="ECO:0000256" key="3">
    <source>
        <dbReference type="ARBA" id="ARBA00022679"/>
    </source>
</evidence>
<dbReference type="RefSeq" id="XP_007879190.1">
    <property type="nucleotide sequence ID" value="XM_007880999.1"/>
</dbReference>
<dbReference type="GO" id="GO:0047184">
    <property type="term" value="F:1-acylglycerophosphocholine O-acyltransferase activity"/>
    <property type="evidence" value="ECO:0007669"/>
    <property type="project" value="TreeGrafter"/>
</dbReference>
<dbReference type="CDD" id="cd07989">
    <property type="entry name" value="LPLAT_AGPAT-like"/>
    <property type="match status" value="1"/>
</dbReference>
<evidence type="ECO:0000256" key="4">
    <source>
        <dbReference type="ARBA" id="ARBA00022787"/>
    </source>
</evidence>
<evidence type="ECO:0000256" key="5">
    <source>
        <dbReference type="ARBA" id="ARBA00022792"/>
    </source>
</evidence>
<dbReference type="eggNOG" id="KOG2847">
    <property type="taxonomic scope" value="Eukaryota"/>
</dbReference>
<dbReference type="SUPFAM" id="SSF69593">
    <property type="entry name" value="Glycerol-3-phosphate (1)-acyltransferase"/>
    <property type="match status" value="1"/>
</dbReference>
<evidence type="ECO:0000259" key="14">
    <source>
        <dbReference type="SMART" id="SM00563"/>
    </source>
</evidence>
<evidence type="ECO:0000256" key="13">
    <source>
        <dbReference type="SAM" id="MobiDB-lite"/>
    </source>
</evidence>
<dbReference type="PANTHER" id="PTHR12497">
    <property type="entry name" value="TAZ PROTEIN TAFAZZIN"/>
    <property type="match status" value="1"/>
</dbReference>